<feature type="signal peptide" evidence="10">
    <location>
        <begin position="1"/>
        <end position="20"/>
    </location>
</feature>
<dbReference type="Gene3D" id="1.10.510.10">
    <property type="entry name" value="Transferase(Phosphotransferase) domain 1"/>
    <property type="match status" value="1"/>
</dbReference>
<reference evidence="12 13" key="1">
    <citation type="submission" date="2020-02" db="EMBL/GenBank/DDBJ databases">
        <title>Comparative genomics of the hypocrealean fungal genus Beauvera.</title>
        <authorList>
            <person name="Showalter D.N."/>
            <person name="Bushley K.E."/>
            <person name="Rehner S.A."/>
        </authorList>
    </citation>
    <scope>NUCLEOTIDE SEQUENCE [LARGE SCALE GENOMIC DNA]</scope>
    <source>
        <strain evidence="12 13">ARSEF4384</strain>
    </source>
</reference>
<dbReference type="Proteomes" id="UP001397290">
    <property type="component" value="Unassembled WGS sequence"/>
</dbReference>
<dbReference type="PROSITE" id="PS00109">
    <property type="entry name" value="PROTEIN_KINASE_TYR"/>
    <property type="match status" value="1"/>
</dbReference>
<dbReference type="Pfam" id="PF00069">
    <property type="entry name" value="Pkinase"/>
    <property type="match status" value="1"/>
</dbReference>
<dbReference type="InterPro" id="IPR011009">
    <property type="entry name" value="Kinase-like_dom_sf"/>
</dbReference>
<comment type="function">
    <text evidence="1">Component of the EKC/KEOPS complex that is required for the formation of a threonylcarbamoyl group on adenosine at position 37 (t(6)A37) in tRNAs that read codons beginning with adenine. The complex is probably involved in the transfer of the threonylcarbamoyl moiety of threonylcarbamoyl-AMP (TC-AMP) to the N6 group of A37. BUD32 has ATPase activity in the context of the EKC/KEOPS complex and likely plays a supporting role to the catalytic subunit KAE1. The EKC/KEOPS complex also promotes both telomere uncapping and telomere elongation. The complex is required for efficient recruitment of transcriptional coactivators.</text>
</comment>
<dbReference type="EMBL" id="JAAHCF010000015">
    <property type="protein sequence ID" value="KAK8150466.1"/>
    <property type="molecule type" value="Genomic_DNA"/>
</dbReference>
<dbReference type="PROSITE" id="PS50011">
    <property type="entry name" value="PROTEIN_KINASE_DOM"/>
    <property type="match status" value="1"/>
</dbReference>
<dbReference type="PANTHER" id="PTHR44329:SF214">
    <property type="entry name" value="PROTEIN KINASE DOMAIN-CONTAINING PROTEIN"/>
    <property type="match status" value="1"/>
</dbReference>
<evidence type="ECO:0000256" key="1">
    <source>
        <dbReference type="ARBA" id="ARBA00003747"/>
    </source>
</evidence>
<evidence type="ECO:0000313" key="12">
    <source>
        <dbReference type="EMBL" id="KAK8150466.1"/>
    </source>
</evidence>
<name>A0AAW0S8M7_9HYPO</name>
<evidence type="ECO:0000256" key="9">
    <source>
        <dbReference type="ARBA" id="ARBA00048679"/>
    </source>
</evidence>
<evidence type="ECO:0000256" key="8">
    <source>
        <dbReference type="ARBA" id="ARBA00047899"/>
    </source>
</evidence>
<evidence type="ECO:0000256" key="6">
    <source>
        <dbReference type="ARBA" id="ARBA00030980"/>
    </source>
</evidence>
<comment type="catalytic activity">
    <reaction evidence="9">
        <text>L-seryl-[protein] + ATP = O-phospho-L-seryl-[protein] + ADP + H(+)</text>
        <dbReference type="Rhea" id="RHEA:17989"/>
        <dbReference type="Rhea" id="RHEA-COMP:9863"/>
        <dbReference type="Rhea" id="RHEA-COMP:11604"/>
        <dbReference type="ChEBI" id="CHEBI:15378"/>
        <dbReference type="ChEBI" id="CHEBI:29999"/>
        <dbReference type="ChEBI" id="CHEBI:30616"/>
        <dbReference type="ChEBI" id="CHEBI:83421"/>
        <dbReference type="ChEBI" id="CHEBI:456216"/>
        <dbReference type="EC" id="2.7.11.1"/>
    </reaction>
</comment>
<evidence type="ECO:0000259" key="11">
    <source>
        <dbReference type="PROSITE" id="PS50011"/>
    </source>
</evidence>
<proteinExistence type="predicted"/>
<dbReference type="InterPro" id="IPR000719">
    <property type="entry name" value="Prot_kinase_dom"/>
</dbReference>
<dbReference type="GO" id="GO:0004674">
    <property type="term" value="F:protein serine/threonine kinase activity"/>
    <property type="evidence" value="ECO:0007669"/>
    <property type="project" value="UniProtKB-EC"/>
</dbReference>
<comment type="subunit">
    <text evidence="2">Component of the EKC/KEOPS complex composed of at least BUD32, CGI121, GON7, KAE1 and PCC1; the whole complex dimerizes.</text>
</comment>
<gene>
    <name evidence="12" type="ORF">G3M48_001674</name>
</gene>
<keyword evidence="13" id="KW-1185">Reference proteome</keyword>
<accession>A0AAW0S8M7</accession>
<evidence type="ECO:0000256" key="4">
    <source>
        <dbReference type="ARBA" id="ARBA00013948"/>
    </source>
</evidence>
<comment type="catalytic activity">
    <reaction evidence="8">
        <text>L-threonyl-[protein] + ATP = O-phospho-L-threonyl-[protein] + ADP + H(+)</text>
        <dbReference type="Rhea" id="RHEA:46608"/>
        <dbReference type="Rhea" id="RHEA-COMP:11060"/>
        <dbReference type="Rhea" id="RHEA-COMP:11605"/>
        <dbReference type="ChEBI" id="CHEBI:15378"/>
        <dbReference type="ChEBI" id="CHEBI:30013"/>
        <dbReference type="ChEBI" id="CHEBI:30616"/>
        <dbReference type="ChEBI" id="CHEBI:61977"/>
        <dbReference type="ChEBI" id="CHEBI:456216"/>
        <dbReference type="EC" id="2.7.11.1"/>
    </reaction>
</comment>
<evidence type="ECO:0000256" key="10">
    <source>
        <dbReference type="SAM" id="SignalP"/>
    </source>
</evidence>
<evidence type="ECO:0000256" key="3">
    <source>
        <dbReference type="ARBA" id="ARBA00012513"/>
    </source>
</evidence>
<dbReference type="PANTHER" id="PTHR44329">
    <property type="entry name" value="SERINE/THREONINE-PROTEIN KINASE TNNI3K-RELATED"/>
    <property type="match status" value="1"/>
</dbReference>
<keyword evidence="10" id="KW-0732">Signal</keyword>
<evidence type="ECO:0000313" key="13">
    <source>
        <dbReference type="Proteomes" id="UP001397290"/>
    </source>
</evidence>
<dbReference type="GO" id="GO:0005524">
    <property type="term" value="F:ATP binding"/>
    <property type="evidence" value="ECO:0007669"/>
    <property type="project" value="InterPro"/>
</dbReference>
<dbReference type="InterPro" id="IPR051681">
    <property type="entry name" value="Ser/Thr_Kinases-Pseudokinases"/>
</dbReference>
<dbReference type="AlphaFoldDB" id="A0AAW0S8M7"/>
<dbReference type="InterPro" id="IPR008266">
    <property type="entry name" value="Tyr_kinase_AS"/>
</dbReference>
<evidence type="ECO:0000256" key="7">
    <source>
        <dbReference type="ARBA" id="ARBA00033194"/>
    </source>
</evidence>
<feature type="domain" description="Protein kinase" evidence="11">
    <location>
        <begin position="61"/>
        <end position="304"/>
    </location>
</feature>
<evidence type="ECO:0000256" key="5">
    <source>
        <dbReference type="ARBA" id="ARBA00019973"/>
    </source>
</evidence>
<comment type="caution">
    <text evidence="12">The sequence shown here is derived from an EMBL/GenBank/DDBJ whole genome shotgun (WGS) entry which is preliminary data.</text>
</comment>
<protein>
    <recommendedName>
        <fullName evidence="5">EKC/KEOPS complex subunit BUD32</fullName>
        <ecNumber evidence="3">2.7.11.1</ecNumber>
    </recommendedName>
    <alternativeName>
        <fullName evidence="6 7">Atypical Serine/threonine protein kinase BUD32</fullName>
    </alternativeName>
    <alternativeName>
        <fullName evidence="4">EKC/KEOPS complex subunit bud32</fullName>
    </alternativeName>
</protein>
<evidence type="ECO:0000256" key="2">
    <source>
        <dbReference type="ARBA" id="ARBA00011534"/>
    </source>
</evidence>
<organism evidence="12 13">
    <name type="scientific">Beauveria asiatica</name>
    <dbReference type="NCBI Taxonomy" id="1069075"/>
    <lineage>
        <taxon>Eukaryota</taxon>
        <taxon>Fungi</taxon>
        <taxon>Dikarya</taxon>
        <taxon>Ascomycota</taxon>
        <taxon>Pezizomycotina</taxon>
        <taxon>Sordariomycetes</taxon>
        <taxon>Hypocreomycetidae</taxon>
        <taxon>Hypocreales</taxon>
        <taxon>Cordycipitaceae</taxon>
        <taxon>Beauveria</taxon>
    </lineage>
</organism>
<dbReference type="SUPFAM" id="SSF56112">
    <property type="entry name" value="Protein kinase-like (PK-like)"/>
    <property type="match status" value="1"/>
</dbReference>
<feature type="chain" id="PRO_5043452255" description="EKC/KEOPS complex subunit BUD32" evidence="10">
    <location>
        <begin position="21"/>
        <end position="304"/>
    </location>
</feature>
<dbReference type="EC" id="2.7.11.1" evidence="3"/>
<sequence>MAMPFTNWLWRAIIAHCNKAATFFARLLGRLRQTTVDTTVALSDRAFLIPDIIPYGEIYFQTKGHYVGTGATSFVDRLESGHIIKYPKPNPYCSEKENLCRQQMEIEAEAYKRIGDSRHVPRLIHWDASACSLVLEFLAKGDLQSYLQCHNQAVTAEQRRVWMKHAAEAVAVVHSATIIHCDVTPRNFLLNEALELHLSDFAGSSVAGSRPSITTSARFQRPGWSWEPAYADDLFALGSVLYYIQTGQEPHYDIPENEVRDLFQAAVFPDVSTLDYGSVIHKCWTGDFSNAQQIVDVLAIANLY</sequence>